<keyword evidence="2" id="KW-1185">Reference proteome</keyword>
<proteinExistence type="predicted"/>
<dbReference type="Proteomes" id="UP001195483">
    <property type="component" value="Unassembled WGS sequence"/>
</dbReference>
<accession>A0AAE0W7P8</accession>
<evidence type="ECO:0000313" key="1">
    <source>
        <dbReference type="EMBL" id="KAK3605188.1"/>
    </source>
</evidence>
<reference evidence="1" key="1">
    <citation type="journal article" date="2021" name="Genome Biol. Evol.">
        <title>A High-Quality Reference Genome for a Parasitic Bivalve with Doubly Uniparental Inheritance (Bivalvia: Unionida).</title>
        <authorList>
            <person name="Smith C.H."/>
        </authorList>
    </citation>
    <scope>NUCLEOTIDE SEQUENCE</scope>
    <source>
        <strain evidence="1">CHS0354</strain>
    </source>
</reference>
<dbReference type="AlphaFoldDB" id="A0AAE0W7P8"/>
<sequence>MVIRQRVLNYRYAPNVELLVYTAGRNKQYELICPDSLIPASDSQKQDDILAYFHIHFADMLLPGTKKEEINEKEEEKGQYQNNADLSLLNAIDIEELCMKLTSFNDDEIVNESGKPKVTIITQNNSTSWIRKDTFSTLEKEGGKGKNQNNGDLSFLDVLHIEELCMKLPSIDDIETVKAASKPKVKIISRRKHKVEPSLRIRLLKKLASKARYLYALS</sequence>
<gene>
    <name evidence="1" type="ORF">CHS0354_012998</name>
</gene>
<protein>
    <submittedName>
        <fullName evidence="1">Uncharacterized protein</fullName>
    </submittedName>
</protein>
<evidence type="ECO:0000313" key="2">
    <source>
        <dbReference type="Proteomes" id="UP001195483"/>
    </source>
</evidence>
<name>A0AAE0W7P8_9BIVA</name>
<reference evidence="1" key="2">
    <citation type="journal article" date="2021" name="Genome Biol. Evol.">
        <title>Developing a high-quality reference genome for a parasitic bivalve with doubly uniparental inheritance (Bivalvia: Unionida).</title>
        <authorList>
            <person name="Smith C.H."/>
        </authorList>
    </citation>
    <scope>NUCLEOTIDE SEQUENCE</scope>
    <source>
        <strain evidence="1">CHS0354</strain>
        <tissue evidence="1">Mantle</tissue>
    </source>
</reference>
<comment type="caution">
    <text evidence="1">The sequence shown here is derived from an EMBL/GenBank/DDBJ whole genome shotgun (WGS) entry which is preliminary data.</text>
</comment>
<organism evidence="1 2">
    <name type="scientific">Potamilus streckersoni</name>
    <dbReference type="NCBI Taxonomy" id="2493646"/>
    <lineage>
        <taxon>Eukaryota</taxon>
        <taxon>Metazoa</taxon>
        <taxon>Spiralia</taxon>
        <taxon>Lophotrochozoa</taxon>
        <taxon>Mollusca</taxon>
        <taxon>Bivalvia</taxon>
        <taxon>Autobranchia</taxon>
        <taxon>Heteroconchia</taxon>
        <taxon>Palaeoheterodonta</taxon>
        <taxon>Unionida</taxon>
        <taxon>Unionoidea</taxon>
        <taxon>Unionidae</taxon>
        <taxon>Ambleminae</taxon>
        <taxon>Lampsilini</taxon>
        <taxon>Potamilus</taxon>
    </lineage>
</organism>
<reference evidence="1" key="3">
    <citation type="submission" date="2023-05" db="EMBL/GenBank/DDBJ databases">
        <authorList>
            <person name="Smith C.H."/>
        </authorList>
    </citation>
    <scope>NUCLEOTIDE SEQUENCE</scope>
    <source>
        <strain evidence="1">CHS0354</strain>
        <tissue evidence="1">Mantle</tissue>
    </source>
</reference>
<dbReference type="EMBL" id="JAEAOA010000786">
    <property type="protein sequence ID" value="KAK3605188.1"/>
    <property type="molecule type" value="Genomic_DNA"/>
</dbReference>